<reference evidence="3" key="1">
    <citation type="submission" date="2021-12" db="EMBL/GenBank/DDBJ databases">
        <title>Prjna785345.</title>
        <authorList>
            <person name="Rujirawat T."/>
            <person name="Krajaejun T."/>
        </authorList>
    </citation>
    <scope>NUCLEOTIDE SEQUENCE</scope>
    <source>
        <strain evidence="3">Pi057C3</strain>
    </source>
</reference>
<feature type="region of interest" description="Disordered" evidence="1">
    <location>
        <begin position="128"/>
        <end position="198"/>
    </location>
</feature>
<evidence type="ECO:0000313" key="3">
    <source>
        <dbReference type="EMBL" id="KAJ0390193.1"/>
    </source>
</evidence>
<dbReference type="InterPro" id="IPR004875">
    <property type="entry name" value="DDE_SF_endonuclease_dom"/>
</dbReference>
<keyword evidence="4" id="KW-1185">Reference proteome</keyword>
<organism evidence="3 4">
    <name type="scientific">Pythium insidiosum</name>
    <name type="common">Pythiosis disease agent</name>
    <dbReference type="NCBI Taxonomy" id="114742"/>
    <lineage>
        <taxon>Eukaryota</taxon>
        <taxon>Sar</taxon>
        <taxon>Stramenopiles</taxon>
        <taxon>Oomycota</taxon>
        <taxon>Peronosporomycetes</taxon>
        <taxon>Pythiales</taxon>
        <taxon>Pythiaceae</taxon>
        <taxon>Pythium</taxon>
    </lineage>
</organism>
<proteinExistence type="predicted"/>
<evidence type="ECO:0000313" key="4">
    <source>
        <dbReference type="Proteomes" id="UP001209570"/>
    </source>
</evidence>
<sequence>MSAHWTQAVLDYAASKAVLHEKVPPRFAFCCQPADVAWNKPFKDRMGARWFQHMRNDMATNARVTAPKKHDALQWLNEAWASLSVSTIVNGFVKCGLLTRQLPADAPAENVVVDAALIAALGRSRALDQRTTSEVDDVGDGENDSSAVDTDSNTGDTVVPTTWDSIDRDGGSDGGDEDEEDEIGADPDDESDGNECVV</sequence>
<dbReference type="EMBL" id="JAKCXM010002473">
    <property type="protein sequence ID" value="KAJ0390193.1"/>
    <property type="molecule type" value="Genomic_DNA"/>
</dbReference>
<dbReference type="Proteomes" id="UP001209570">
    <property type="component" value="Unassembled WGS sequence"/>
</dbReference>
<gene>
    <name evidence="3" type="ORF">P43SY_010666</name>
</gene>
<protein>
    <recommendedName>
        <fullName evidence="2">DDE-1 domain-containing protein</fullName>
    </recommendedName>
</protein>
<dbReference type="AlphaFoldDB" id="A0AAD5L6M7"/>
<feature type="compositionally biased region" description="Acidic residues" evidence="1">
    <location>
        <begin position="134"/>
        <end position="143"/>
    </location>
</feature>
<feature type="compositionally biased region" description="Polar residues" evidence="1">
    <location>
        <begin position="144"/>
        <end position="163"/>
    </location>
</feature>
<evidence type="ECO:0000256" key="1">
    <source>
        <dbReference type="SAM" id="MobiDB-lite"/>
    </source>
</evidence>
<dbReference type="GO" id="GO:0003676">
    <property type="term" value="F:nucleic acid binding"/>
    <property type="evidence" value="ECO:0007669"/>
    <property type="project" value="InterPro"/>
</dbReference>
<evidence type="ECO:0000259" key="2">
    <source>
        <dbReference type="Pfam" id="PF03184"/>
    </source>
</evidence>
<comment type="caution">
    <text evidence="3">The sequence shown here is derived from an EMBL/GenBank/DDBJ whole genome shotgun (WGS) entry which is preliminary data.</text>
</comment>
<feature type="compositionally biased region" description="Acidic residues" evidence="1">
    <location>
        <begin position="174"/>
        <end position="198"/>
    </location>
</feature>
<feature type="domain" description="DDE-1" evidence="2">
    <location>
        <begin position="23"/>
        <end position="92"/>
    </location>
</feature>
<name>A0AAD5L6M7_PYTIN</name>
<dbReference type="Pfam" id="PF03184">
    <property type="entry name" value="DDE_1"/>
    <property type="match status" value="1"/>
</dbReference>
<accession>A0AAD5L6M7</accession>